<feature type="non-terminal residue" evidence="1">
    <location>
        <position position="1"/>
    </location>
</feature>
<dbReference type="AlphaFoldDB" id="X1ITQ2"/>
<gene>
    <name evidence="1" type="ORF">S03H2_56055</name>
</gene>
<name>X1ITQ2_9ZZZZ</name>
<dbReference type="Gene3D" id="3.10.520.10">
    <property type="entry name" value="ApbE-like domains"/>
    <property type="match status" value="1"/>
</dbReference>
<organism evidence="1">
    <name type="scientific">marine sediment metagenome</name>
    <dbReference type="NCBI Taxonomy" id="412755"/>
    <lineage>
        <taxon>unclassified sequences</taxon>
        <taxon>metagenomes</taxon>
        <taxon>ecological metagenomes</taxon>
    </lineage>
</organism>
<comment type="caution">
    <text evidence="1">The sequence shown here is derived from an EMBL/GenBank/DDBJ whole genome shotgun (WGS) entry which is preliminary data.</text>
</comment>
<dbReference type="InterPro" id="IPR024932">
    <property type="entry name" value="ApbE"/>
</dbReference>
<proteinExistence type="predicted"/>
<accession>X1ITQ2</accession>
<dbReference type="Pfam" id="PF02424">
    <property type="entry name" value="ApbE"/>
    <property type="match status" value="1"/>
</dbReference>
<sequence>EATTADALATAVSVMGPEEGLKLVDSLPDVECMIMVRGQDDIVRTHMSQGFASLLEGS</sequence>
<dbReference type="EMBL" id="BARU01035843">
    <property type="protein sequence ID" value="GAH85092.1"/>
    <property type="molecule type" value="Genomic_DNA"/>
</dbReference>
<reference evidence="1" key="1">
    <citation type="journal article" date="2014" name="Front. Microbiol.">
        <title>High frequency of phylogenetically diverse reductive dehalogenase-homologous genes in deep subseafloor sedimentary metagenomes.</title>
        <authorList>
            <person name="Kawai M."/>
            <person name="Futagami T."/>
            <person name="Toyoda A."/>
            <person name="Takaki Y."/>
            <person name="Nishi S."/>
            <person name="Hori S."/>
            <person name="Arai W."/>
            <person name="Tsubouchi T."/>
            <person name="Morono Y."/>
            <person name="Uchiyama I."/>
            <person name="Ito T."/>
            <person name="Fujiyama A."/>
            <person name="Inagaki F."/>
            <person name="Takami H."/>
        </authorList>
    </citation>
    <scope>NUCLEOTIDE SEQUENCE</scope>
    <source>
        <strain evidence="1">Expedition CK06-06</strain>
    </source>
</reference>
<dbReference type="InterPro" id="IPR003374">
    <property type="entry name" value="ApbE-like_sf"/>
</dbReference>
<protein>
    <submittedName>
        <fullName evidence="1">Uncharacterized protein</fullName>
    </submittedName>
</protein>
<dbReference type="SUPFAM" id="SSF143631">
    <property type="entry name" value="ApbE-like"/>
    <property type="match status" value="1"/>
</dbReference>
<evidence type="ECO:0000313" key="1">
    <source>
        <dbReference type="EMBL" id="GAH85092.1"/>
    </source>
</evidence>